<dbReference type="EMBL" id="BMAW01047849">
    <property type="protein sequence ID" value="GFS62993.1"/>
    <property type="molecule type" value="Genomic_DNA"/>
</dbReference>
<protein>
    <submittedName>
        <fullName evidence="1">Uncharacterized protein</fullName>
    </submittedName>
</protein>
<dbReference type="AlphaFoldDB" id="A0A8X6MJX0"/>
<evidence type="ECO:0000313" key="2">
    <source>
        <dbReference type="Proteomes" id="UP000887013"/>
    </source>
</evidence>
<feature type="non-terminal residue" evidence="1">
    <location>
        <position position="1"/>
    </location>
</feature>
<dbReference type="Proteomes" id="UP000887013">
    <property type="component" value="Unassembled WGS sequence"/>
</dbReference>
<keyword evidence="2" id="KW-1185">Reference proteome</keyword>
<organism evidence="1 2">
    <name type="scientific">Nephila pilipes</name>
    <name type="common">Giant wood spider</name>
    <name type="synonym">Nephila maculata</name>
    <dbReference type="NCBI Taxonomy" id="299642"/>
    <lineage>
        <taxon>Eukaryota</taxon>
        <taxon>Metazoa</taxon>
        <taxon>Ecdysozoa</taxon>
        <taxon>Arthropoda</taxon>
        <taxon>Chelicerata</taxon>
        <taxon>Arachnida</taxon>
        <taxon>Araneae</taxon>
        <taxon>Araneomorphae</taxon>
        <taxon>Entelegynae</taxon>
        <taxon>Araneoidea</taxon>
        <taxon>Nephilidae</taxon>
        <taxon>Nephila</taxon>
    </lineage>
</organism>
<proteinExistence type="predicted"/>
<gene>
    <name evidence="1" type="ORF">NPIL_191111</name>
</gene>
<accession>A0A8X6MJX0</accession>
<evidence type="ECO:0000313" key="1">
    <source>
        <dbReference type="EMBL" id="GFS62993.1"/>
    </source>
</evidence>
<comment type="caution">
    <text evidence="1">The sequence shown here is derived from an EMBL/GenBank/DDBJ whole genome shotgun (WGS) entry which is preliminary data.</text>
</comment>
<reference evidence="1" key="1">
    <citation type="submission" date="2020-08" db="EMBL/GenBank/DDBJ databases">
        <title>Multicomponent nature underlies the extraordinary mechanical properties of spider dragline silk.</title>
        <authorList>
            <person name="Kono N."/>
            <person name="Nakamura H."/>
            <person name="Mori M."/>
            <person name="Yoshida Y."/>
            <person name="Ohtoshi R."/>
            <person name="Malay A.D."/>
            <person name="Moran D.A.P."/>
            <person name="Tomita M."/>
            <person name="Numata K."/>
            <person name="Arakawa K."/>
        </authorList>
    </citation>
    <scope>NUCLEOTIDE SEQUENCE</scope>
</reference>
<name>A0A8X6MJX0_NEPPI</name>
<sequence length="44" mass="5129">SYTNLRSVMTGQRNITIDGCRYINITKVGNICKDYRLLQVTFKM</sequence>